<dbReference type="GeneID" id="78406607"/>
<proteinExistence type="predicted"/>
<accession>A0A413T4N1</accession>
<reference evidence="1 2" key="1">
    <citation type="submission" date="2018-08" db="EMBL/GenBank/DDBJ databases">
        <title>A genome reference for cultivated species of the human gut microbiota.</title>
        <authorList>
            <person name="Zou Y."/>
            <person name="Xue W."/>
            <person name="Luo G."/>
        </authorList>
    </citation>
    <scope>NUCLEOTIDE SEQUENCE [LARGE SCALE GENOMIC DNA]</scope>
    <source>
        <strain evidence="1 2">AM42-38</strain>
    </source>
</reference>
<name>A0A413T4N1_9BACT</name>
<dbReference type="Proteomes" id="UP000283855">
    <property type="component" value="Unassembled WGS sequence"/>
</dbReference>
<comment type="caution">
    <text evidence="1">The sequence shown here is derived from an EMBL/GenBank/DDBJ whole genome shotgun (WGS) entry which is preliminary data.</text>
</comment>
<protein>
    <submittedName>
        <fullName evidence="1">Uncharacterized protein</fullName>
    </submittedName>
</protein>
<evidence type="ECO:0000313" key="2">
    <source>
        <dbReference type="Proteomes" id="UP000283855"/>
    </source>
</evidence>
<evidence type="ECO:0000313" key="1">
    <source>
        <dbReference type="EMBL" id="RHA78663.1"/>
    </source>
</evidence>
<dbReference type="EMBL" id="QSFT01000002">
    <property type="protein sequence ID" value="RHA78663.1"/>
    <property type="molecule type" value="Genomic_DNA"/>
</dbReference>
<gene>
    <name evidence="1" type="ORF">DW921_01585</name>
</gene>
<sequence>MSKSIDSNKQFMIGNGLLAFGVFFIVFLFLYLGFRSQRKEGQAEAFSDKYILTLDNSLAGDSLSVYINDSLLLNQTMKESSVRLLINRFAEESMLMVVDNHTEEITPFNLNPKGSEVSVEKKNGKIFILETEGDGKSK</sequence>
<organism evidence="1 2">
    <name type="scientific">Phocaeicola coprophilus</name>
    <dbReference type="NCBI Taxonomy" id="387090"/>
    <lineage>
        <taxon>Bacteria</taxon>
        <taxon>Pseudomonadati</taxon>
        <taxon>Bacteroidota</taxon>
        <taxon>Bacteroidia</taxon>
        <taxon>Bacteroidales</taxon>
        <taxon>Bacteroidaceae</taxon>
        <taxon>Phocaeicola</taxon>
    </lineage>
</organism>
<dbReference type="AlphaFoldDB" id="A0A413T4N1"/>
<dbReference type="RefSeq" id="WP_008142788.1">
    <property type="nucleotide sequence ID" value="NZ_CABJGD010000002.1"/>
</dbReference>